<keyword evidence="6" id="KW-1185">Reference proteome</keyword>
<dbReference type="PANTHER" id="PTHR42939:SF1">
    <property type="entry name" value="ABC TRANSPORTER ATP-BINDING PROTEIN ALBC-RELATED"/>
    <property type="match status" value="1"/>
</dbReference>
<protein>
    <submittedName>
        <fullName evidence="5">ABC transporter ATP-binding protein</fullName>
    </submittedName>
</protein>
<name>A0ABW0LH14_9BACI</name>
<sequence length="291" mass="33086">MNKLVELKNIKKVYASNYVLRDVSLSIEKNKNIAILGGNGTGKSTLLRIIAGIERPSSGEIYHPSKEINIGYVPERFPKNIRFTPGEYLHYIGKINGISTVNLQKNIPDYIQRFQLEEVSNKWIMNLSKGNIQKVGIIQAILDKPDLLILDEPISGLDAHAQQELLKLLKEMNEEGTTVLLTYHESNILEGIVDTAYHLSNGSITKMKQKKLQEMKLIELEKLDDGIVMSWDEVLFMKKVESKLILYVHVRDSDMILTRILQLKGSIRRVDNVVDFYLHDEKGQGGNNLSE</sequence>
<dbReference type="GO" id="GO:0005524">
    <property type="term" value="F:ATP binding"/>
    <property type="evidence" value="ECO:0007669"/>
    <property type="project" value="UniProtKB-KW"/>
</dbReference>
<feature type="domain" description="ABC transporter" evidence="4">
    <location>
        <begin position="5"/>
        <end position="226"/>
    </location>
</feature>
<comment type="caution">
    <text evidence="5">The sequence shown here is derived from an EMBL/GenBank/DDBJ whole genome shotgun (WGS) entry which is preliminary data.</text>
</comment>
<dbReference type="PROSITE" id="PS00211">
    <property type="entry name" value="ABC_TRANSPORTER_1"/>
    <property type="match status" value="1"/>
</dbReference>
<dbReference type="PROSITE" id="PS50893">
    <property type="entry name" value="ABC_TRANSPORTER_2"/>
    <property type="match status" value="1"/>
</dbReference>
<dbReference type="PANTHER" id="PTHR42939">
    <property type="entry name" value="ABC TRANSPORTER ATP-BINDING PROTEIN ALBC-RELATED"/>
    <property type="match status" value="1"/>
</dbReference>
<keyword evidence="1" id="KW-0813">Transport</keyword>
<dbReference type="EMBL" id="JBHSMC010000013">
    <property type="protein sequence ID" value="MFC5465030.1"/>
    <property type="molecule type" value="Genomic_DNA"/>
</dbReference>
<evidence type="ECO:0000256" key="2">
    <source>
        <dbReference type="ARBA" id="ARBA00022741"/>
    </source>
</evidence>
<evidence type="ECO:0000256" key="1">
    <source>
        <dbReference type="ARBA" id="ARBA00022448"/>
    </source>
</evidence>
<organism evidence="5 6">
    <name type="scientific">Lederbergia graminis</name>
    <dbReference type="NCBI Taxonomy" id="735518"/>
    <lineage>
        <taxon>Bacteria</taxon>
        <taxon>Bacillati</taxon>
        <taxon>Bacillota</taxon>
        <taxon>Bacilli</taxon>
        <taxon>Bacillales</taxon>
        <taxon>Bacillaceae</taxon>
        <taxon>Lederbergia</taxon>
    </lineage>
</organism>
<dbReference type="InterPro" id="IPR003439">
    <property type="entry name" value="ABC_transporter-like_ATP-bd"/>
</dbReference>
<dbReference type="InterPro" id="IPR003593">
    <property type="entry name" value="AAA+_ATPase"/>
</dbReference>
<evidence type="ECO:0000313" key="5">
    <source>
        <dbReference type="EMBL" id="MFC5465030.1"/>
    </source>
</evidence>
<dbReference type="Pfam" id="PF00005">
    <property type="entry name" value="ABC_tran"/>
    <property type="match status" value="1"/>
</dbReference>
<dbReference type="RefSeq" id="WP_382350786.1">
    <property type="nucleotide sequence ID" value="NZ_JBHSMC010000013.1"/>
</dbReference>
<dbReference type="InterPro" id="IPR027417">
    <property type="entry name" value="P-loop_NTPase"/>
</dbReference>
<gene>
    <name evidence="5" type="ORF">ACFPM4_09715</name>
</gene>
<dbReference type="CDD" id="cd03230">
    <property type="entry name" value="ABC_DR_subfamily_A"/>
    <property type="match status" value="1"/>
</dbReference>
<dbReference type="InterPro" id="IPR051782">
    <property type="entry name" value="ABC_Transporter_VariousFunc"/>
</dbReference>
<evidence type="ECO:0000259" key="4">
    <source>
        <dbReference type="PROSITE" id="PS50893"/>
    </source>
</evidence>
<keyword evidence="3 5" id="KW-0067">ATP-binding</keyword>
<dbReference type="Proteomes" id="UP001596147">
    <property type="component" value="Unassembled WGS sequence"/>
</dbReference>
<keyword evidence="2" id="KW-0547">Nucleotide-binding</keyword>
<dbReference type="SUPFAM" id="SSF52540">
    <property type="entry name" value="P-loop containing nucleoside triphosphate hydrolases"/>
    <property type="match status" value="1"/>
</dbReference>
<accession>A0ABW0LH14</accession>
<dbReference type="SMART" id="SM00382">
    <property type="entry name" value="AAA"/>
    <property type="match status" value="1"/>
</dbReference>
<dbReference type="InterPro" id="IPR017871">
    <property type="entry name" value="ABC_transporter-like_CS"/>
</dbReference>
<dbReference type="Gene3D" id="3.40.50.300">
    <property type="entry name" value="P-loop containing nucleotide triphosphate hydrolases"/>
    <property type="match status" value="1"/>
</dbReference>
<reference evidence="6" key="1">
    <citation type="journal article" date="2019" name="Int. J. Syst. Evol. Microbiol.">
        <title>The Global Catalogue of Microorganisms (GCM) 10K type strain sequencing project: providing services to taxonomists for standard genome sequencing and annotation.</title>
        <authorList>
            <consortium name="The Broad Institute Genomics Platform"/>
            <consortium name="The Broad Institute Genome Sequencing Center for Infectious Disease"/>
            <person name="Wu L."/>
            <person name="Ma J."/>
        </authorList>
    </citation>
    <scope>NUCLEOTIDE SEQUENCE [LARGE SCALE GENOMIC DNA]</scope>
    <source>
        <strain evidence="6">CGMCC 1.12237</strain>
    </source>
</reference>
<proteinExistence type="predicted"/>
<evidence type="ECO:0000256" key="3">
    <source>
        <dbReference type="ARBA" id="ARBA00022840"/>
    </source>
</evidence>
<evidence type="ECO:0000313" key="6">
    <source>
        <dbReference type="Proteomes" id="UP001596147"/>
    </source>
</evidence>